<evidence type="ECO:0008006" key="5">
    <source>
        <dbReference type="Google" id="ProtNLM"/>
    </source>
</evidence>
<protein>
    <recommendedName>
        <fullName evidence="5">Reverse transcriptase</fullName>
    </recommendedName>
</protein>
<dbReference type="AlphaFoldDB" id="A0A7J9B6Y7"/>
<sequence length="472" mass="53951">MLRNSVSARDTGWGCYTRYFPFSDILSAKVGSYPSFTWISICSARELIGEAILWRVGNGDRINIWNDPWLPGRGKNKIFVQEIRPTWKTVNQLIETEANTWNGEMVHNLVDKTTAARILSSPISGSSSEDMIVWKHEGFGEYIVKSGYRVLTTAYLQNTTHTSSNDNDYKEFYQALWSLNIPEKIKIHSWRLVNNLVPHFGNLARKTLCVEVICSLCKADLEDSDHLMLSCGTLQCVWASLQVKIPSFEALLCYKNHFVRTFSAADEQQKRIIVISIWGLWFQYEQDLSQNQENLRHSLRSMVKDLWRPRDYGVIKINFDATFQKEERLATTAILARDSTGEIVGAETYLFEDVVDAFVAEARACERALIFARMMGFLRLIVEGDSLTVIKSIKKKGEDKLVLRPITHHICKMGLHFDEVSYLFMPRTVNGAAHTLVLEGRRRKVCGGWVNGVPESVMMVAMNDRLAWNQCL</sequence>
<dbReference type="PANTHER" id="PTHR47074">
    <property type="entry name" value="BNAC02G40300D PROTEIN"/>
    <property type="match status" value="1"/>
</dbReference>
<dbReference type="Gene3D" id="3.30.420.10">
    <property type="entry name" value="Ribonuclease H-like superfamily/Ribonuclease H"/>
    <property type="match status" value="1"/>
</dbReference>
<evidence type="ECO:0000313" key="4">
    <source>
        <dbReference type="Proteomes" id="UP000593574"/>
    </source>
</evidence>
<dbReference type="Pfam" id="PF13456">
    <property type="entry name" value="RVT_3"/>
    <property type="match status" value="1"/>
</dbReference>
<dbReference type="Pfam" id="PF13966">
    <property type="entry name" value="zf-RVT"/>
    <property type="match status" value="1"/>
</dbReference>
<name>A0A7J9B6Y7_9ROSI</name>
<comment type="caution">
    <text evidence="3">The sequence shown here is derived from an EMBL/GenBank/DDBJ whole genome shotgun (WGS) entry which is preliminary data.</text>
</comment>
<organism evidence="3 4">
    <name type="scientific">Gossypium laxum</name>
    <dbReference type="NCBI Taxonomy" id="34288"/>
    <lineage>
        <taxon>Eukaryota</taxon>
        <taxon>Viridiplantae</taxon>
        <taxon>Streptophyta</taxon>
        <taxon>Embryophyta</taxon>
        <taxon>Tracheophyta</taxon>
        <taxon>Spermatophyta</taxon>
        <taxon>Magnoliopsida</taxon>
        <taxon>eudicotyledons</taxon>
        <taxon>Gunneridae</taxon>
        <taxon>Pentapetalae</taxon>
        <taxon>rosids</taxon>
        <taxon>malvids</taxon>
        <taxon>Malvales</taxon>
        <taxon>Malvaceae</taxon>
        <taxon>Malvoideae</taxon>
        <taxon>Gossypium</taxon>
    </lineage>
</organism>
<dbReference type="PANTHER" id="PTHR47074:SF61">
    <property type="entry name" value="RNASE H TYPE-1 DOMAIN-CONTAINING PROTEIN"/>
    <property type="match status" value="1"/>
</dbReference>
<keyword evidence="4" id="KW-1185">Reference proteome</keyword>
<dbReference type="InterPro" id="IPR044730">
    <property type="entry name" value="RNase_H-like_dom_plant"/>
</dbReference>
<dbReference type="InterPro" id="IPR026960">
    <property type="entry name" value="RVT-Znf"/>
</dbReference>
<dbReference type="InterPro" id="IPR012337">
    <property type="entry name" value="RNaseH-like_sf"/>
</dbReference>
<reference evidence="3 4" key="1">
    <citation type="journal article" date="2019" name="Genome Biol. Evol.">
        <title>Insights into the evolution of the New World diploid cottons (Gossypium, subgenus Houzingenia) based on genome sequencing.</title>
        <authorList>
            <person name="Grover C.E."/>
            <person name="Arick M.A. 2nd"/>
            <person name="Thrash A."/>
            <person name="Conover J.L."/>
            <person name="Sanders W.S."/>
            <person name="Peterson D.G."/>
            <person name="Frelichowski J.E."/>
            <person name="Scheffler J.A."/>
            <person name="Scheffler B.E."/>
            <person name="Wendel J.F."/>
        </authorList>
    </citation>
    <scope>NUCLEOTIDE SEQUENCE [LARGE SCALE GENOMIC DNA]</scope>
    <source>
        <strain evidence="3">4</strain>
        <tissue evidence="3">Leaf</tissue>
    </source>
</reference>
<dbReference type="Proteomes" id="UP000593574">
    <property type="component" value="Unassembled WGS sequence"/>
</dbReference>
<dbReference type="InterPro" id="IPR002156">
    <property type="entry name" value="RNaseH_domain"/>
</dbReference>
<gene>
    <name evidence="3" type="ORF">Golax_022779</name>
</gene>
<dbReference type="EMBL" id="JABEZV010449735">
    <property type="protein sequence ID" value="MBA0731459.1"/>
    <property type="molecule type" value="Genomic_DNA"/>
</dbReference>
<evidence type="ECO:0000259" key="1">
    <source>
        <dbReference type="Pfam" id="PF13456"/>
    </source>
</evidence>
<dbReference type="InterPro" id="IPR052929">
    <property type="entry name" value="RNase_H-like_EbsB-rel"/>
</dbReference>
<dbReference type="GO" id="GO:0004523">
    <property type="term" value="F:RNA-DNA hybrid ribonuclease activity"/>
    <property type="evidence" value="ECO:0007669"/>
    <property type="project" value="InterPro"/>
</dbReference>
<evidence type="ECO:0000259" key="2">
    <source>
        <dbReference type="Pfam" id="PF13966"/>
    </source>
</evidence>
<accession>A0A7J9B6Y7</accession>
<dbReference type="SUPFAM" id="SSF53098">
    <property type="entry name" value="Ribonuclease H-like"/>
    <property type="match status" value="1"/>
</dbReference>
<feature type="domain" description="Reverse transcriptase zinc-binding" evidence="2">
    <location>
        <begin position="163"/>
        <end position="238"/>
    </location>
</feature>
<feature type="domain" description="RNase H type-1" evidence="1">
    <location>
        <begin position="318"/>
        <end position="437"/>
    </location>
</feature>
<dbReference type="GO" id="GO:0003676">
    <property type="term" value="F:nucleic acid binding"/>
    <property type="evidence" value="ECO:0007669"/>
    <property type="project" value="InterPro"/>
</dbReference>
<dbReference type="InterPro" id="IPR036397">
    <property type="entry name" value="RNaseH_sf"/>
</dbReference>
<evidence type="ECO:0000313" key="3">
    <source>
        <dbReference type="EMBL" id="MBA0731459.1"/>
    </source>
</evidence>
<dbReference type="CDD" id="cd06222">
    <property type="entry name" value="RNase_H_like"/>
    <property type="match status" value="1"/>
</dbReference>
<proteinExistence type="predicted"/>